<proteinExistence type="predicted"/>
<organism evidence="1">
    <name type="scientific">marine sediment metagenome</name>
    <dbReference type="NCBI Taxonomy" id="412755"/>
    <lineage>
        <taxon>unclassified sequences</taxon>
        <taxon>metagenomes</taxon>
        <taxon>ecological metagenomes</taxon>
    </lineage>
</organism>
<sequence length="53" mass="6299">MRKGGDHKEMAGINTIKLKTLKQTKKYYLWKLKRKESLTESERSKYLLALKTI</sequence>
<dbReference type="EMBL" id="BARW01019420">
    <property type="protein sequence ID" value="GAI95098.1"/>
    <property type="molecule type" value="Genomic_DNA"/>
</dbReference>
<dbReference type="AlphaFoldDB" id="X1SQ84"/>
<protein>
    <submittedName>
        <fullName evidence="1">Uncharacterized protein</fullName>
    </submittedName>
</protein>
<reference evidence="1" key="1">
    <citation type="journal article" date="2014" name="Front. Microbiol.">
        <title>High frequency of phylogenetically diverse reductive dehalogenase-homologous genes in deep subseafloor sedimentary metagenomes.</title>
        <authorList>
            <person name="Kawai M."/>
            <person name="Futagami T."/>
            <person name="Toyoda A."/>
            <person name="Takaki Y."/>
            <person name="Nishi S."/>
            <person name="Hori S."/>
            <person name="Arai W."/>
            <person name="Tsubouchi T."/>
            <person name="Morono Y."/>
            <person name="Uchiyama I."/>
            <person name="Ito T."/>
            <person name="Fujiyama A."/>
            <person name="Inagaki F."/>
            <person name="Takami H."/>
        </authorList>
    </citation>
    <scope>NUCLEOTIDE SEQUENCE</scope>
    <source>
        <strain evidence="1">Expedition CK06-06</strain>
    </source>
</reference>
<comment type="caution">
    <text evidence="1">The sequence shown here is derived from an EMBL/GenBank/DDBJ whole genome shotgun (WGS) entry which is preliminary data.</text>
</comment>
<gene>
    <name evidence="1" type="ORF">S12H4_33018</name>
</gene>
<name>X1SQ84_9ZZZZ</name>
<feature type="non-terminal residue" evidence="1">
    <location>
        <position position="53"/>
    </location>
</feature>
<evidence type="ECO:0000313" key="1">
    <source>
        <dbReference type="EMBL" id="GAI95098.1"/>
    </source>
</evidence>
<accession>X1SQ84</accession>